<gene>
    <name evidence="1" type="ORF">MIN45_P0870</name>
</gene>
<evidence type="ECO:0000313" key="1">
    <source>
        <dbReference type="EMBL" id="BCX88501.1"/>
    </source>
</evidence>
<evidence type="ECO:0000313" key="2">
    <source>
        <dbReference type="Proteomes" id="UP001321450"/>
    </source>
</evidence>
<dbReference type="AlphaFoldDB" id="A0AAU9CCJ9"/>
<accession>A0AAU9CCJ9</accession>
<protein>
    <submittedName>
        <fullName evidence="1">Uncharacterized protein</fullName>
    </submittedName>
</protein>
<dbReference type="RefSeq" id="WP_286293642.1">
    <property type="nucleotide sequence ID" value="NZ_AP024718.1"/>
</dbReference>
<organism evidence="1 2">
    <name type="scientific">Methylomarinovum tepidoasis</name>
    <dbReference type="NCBI Taxonomy" id="2840183"/>
    <lineage>
        <taxon>Bacteria</taxon>
        <taxon>Pseudomonadati</taxon>
        <taxon>Pseudomonadota</taxon>
        <taxon>Gammaproteobacteria</taxon>
        <taxon>Methylococcales</taxon>
        <taxon>Methylothermaceae</taxon>
        <taxon>Methylomarinovum</taxon>
    </lineage>
</organism>
<dbReference type="EMBL" id="AP024718">
    <property type="protein sequence ID" value="BCX88501.1"/>
    <property type="molecule type" value="Genomic_DNA"/>
</dbReference>
<sequence>MSEVHSIASAVAAFQKHFARDVTFGARAYTAEELELLDRIEGMSQPKLEAENLASALKALWNAVQSGELDEEDLANTIWLLHEHARLVADAINAAFGAAILRYEARLAAEEQKAAAPEAEA</sequence>
<dbReference type="Proteomes" id="UP001321450">
    <property type="component" value="Chromosome"/>
</dbReference>
<reference evidence="2" key="1">
    <citation type="journal article" date="2024" name="Int. J. Syst. Evol. Microbiol.">
        <title>Methylomarinovum tepidoasis sp. nov., a moderately thermophilic methanotroph of the family Methylothermaceae isolated from a deep-sea hydrothermal field.</title>
        <authorList>
            <person name="Hirayama H."/>
            <person name="Takaki Y."/>
            <person name="Abe M."/>
            <person name="Miyazaki M."/>
            <person name="Uematsu K."/>
            <person name="Matsui Y."/>
            <person name="Takai K."/>
        </authorList>
    </citation>
    <scope>NUCLEOTIDE SEQUENCE [LARGE SCALE GENOMIC DNA]</scope>
    <source>
        <strain evidence="2">IN45</strain>
    </source>
</reference>
<proteinExistence type="predicted"/>
<keyword evidence="2" id="KW-1185">Reference proteome</keyword>
<dbReference type="KEGG" id="meiy:MIN45_P0870"/>
<name>A0AAU9CCJ9_9GAMM</name>